<evidence type="ECO:0000313" key="3">
    <source>
        <dbReference type="Proteomes" id="UP001233172"/>
    </source>
</evidence>
<name>A0AAD8EUL9_BIOPF</name>
<dbReference type="Proteomes" id="UP001233172">
    <property type="component" value="Unassembled WGS sequence"/>
</dbReference>
<organism evidence="2 3">
    <name type="scientific">Biomphalaria pfeifferi</name>
    <name type="common">Bloodfluke planorb</name>
    <name type="synonym">Freshwater snail</name>
    <dbReference type="NCBI Taxonomy" id="112525"/>
    <lineage>
        <taxon>Eukaryota</taxon>
        <taxon>Metazoa</taxon>
        <taxon>Spiralia</taxon>
        <taxon>Lophotrochozoa</taxon>
        <taxon>Mollusca</taxon>
        <taxon>Gastropoda</taxon>
        <taxon>Heterobranchia</taxon>
        <taxon>Euthyneura</taxon>
        <taxon>Panpulmonata</taxon>
        <taxon>Hygrophila</taxon>
        <taxon>Lymnaeoidea</taxon>
        <taxon>Planorbidae</taxon>
        <taxon>Biomphalaria</taxon>
    </lineage>
</organism>
<sequence>MSDKSRNILDAAERVEFFLIWQTRNCEPNCLIRSNCLTANKNNIERLNQAGIVSASAEGAGKSGTRSKVAYAEDMENDIRMVAKTAKTIKTKFPDFQNTFILPRGDLSYDDITAHTESFIADAAAHNDKFSLYALNQQFFTELGAKLTGFRTSSQNQADGKRTKVGATAEQEAALKETLVTIKELDRALKNHYRNNPQKFAEWQTASRIRRRSESDAPEPEPNNNG</sequence>
<gene>
    <name evidence="2" type="ORF">Bpfe_031212</name>
</gene>
<evidence type="ECO:0000256" key="1">
    <source>
        <dbReference type="SAM" id="MobiDB-lite"/>
    </source>
</evidence>
<dbReference type="AlphaFoldDB" id="A0AAD8EUL9"/>
<proteinExistence type="predicted"/>
<keyword evidence="3" id="KW-1185">Reference proteome</keyword>
<comment type="caution">
    <text evidence="2">The sequence shown here is derived from an EMBL/GenBank/DDBJ whole genome shotgun (WGS) entry which is preliminary data.</text>
</comment>
<dbReference type="EMBL" id="JASAOG010000451">
    <property type="protein sequence ID" value="KAK0039379.1"/>
    <property type="molecule type" value="Genomic_DNA"/>
</dbReference>
<reference evidence="2" key="2">
    <citation type="submission" date="2023-04" db="EMBL/GenBank/DDBJ databases">
        <authorList>
            <person name="Bu L."/>
            <person name="Lu L."/>
            <person name="Laidemitt M.R."/>
            <person name="Zhang S.M."/>
            <person name="Mutuku M."/>
            <person name="Mkoji G."/>
            <person name="Steinauer M."/>
            <person name="Loker E.S."/>
        </authorList>
    </citation>
    <scope>NUCLEOTIDE SEQUENCE</scope>
    <source>
        <strain evidence="2">KasaAsao</strain>
        <tissue evidence="2">Whole Snail</tissue>
    </source>
</reference>
<protein>
    <submittedName>
        <fullName evidence="2">Uncharacterized protein</fullName>
    </submittedName>
</protein>
<accession>A0AAD8EUL9</accession>
<reference evidence="2" key="1">
    <citation type="journal article" date="2023" name="PLoS Negl. Trop. Dis.">
        <title>A genome sequence for Biomphalaria pfeifferi, the major vector snail for the human-infecting parasite Schistosoma mansoni.</title>
        <authorList>
            <person name="Bu L."/>
            <person name="Lu L."/>
            <person name="Laidemitt M.R."/>
            <person name="Zhang S.M."/>
            <person name="Mutuku M."/>
            <person name="Mkoji G."/>
            <person name="Steinauer M."/>
            <person name="Loker E.S."/>
        </authorList>
    </citation>
    <scope>NUCLEOTIDE SEQUENCE</scope>
    <source>
        <strain evidence="2">KasaAsao</strain>
    </source>
</reference>
<feature type="region of interest" description="Disordered" evidence="1">
    <location>
        <begin position="196"/>
        <end position="226"/>
    </location>
</feature>
<evidence type="ECO:0000313" key="2">
    <source>
        <dbReference type="EMBL" id="KAK0039379.1"/>
    </source>
</evidence>